<dbReference type="HAMAP" id="MF_01971">
    <property type="entry name" value="Kynurenine_monooxygenase"/>
    <property type="match status" value="1"/>
</dbReference>
<evidence type="ECO:0000256" key="3">
    <source>
        <dbReference type="ARBA" id="ARBA00022642"/>
    </source>
</evidence>
<evidence type="ECO:0000256" key="4">
    <source>
        <dbReference type="ARBA" id="ARBA00022827"/>
    </source>
</evidence>
<evidence type="ECO:0000256" key="1">
    <source>
        <dbReference type="ARBA" id="ARBA00001974"/>
    </source>
</evidence>
<dbReference type="FunFam" id="3.50.50.60:FF:000185">
    <property type="entry name" value="Kynurenine 3-monooxygenase"/>
    <property type="match status" value="1"/>
</dbReference>
<keyword evidence="5 9" id="KW-0521">NADP</keyword>
<protein>
    <recommendedName>
        <fullName evidence="9">Kynurenine 3-monooxygenase</fullName>
        <ecNumber evidence="9">1.14.13.9</ecNumber>
    </recommendedName>
    <alternativeName>
        <fullName evidence="9">Kynurenine 3-hydroxylase</fullName>
    </alternativeName>
</protein>
<dbReference type="EMBL" id="QGGU01000014">
    <property type="protein sequence ID" value="PWK45358.1"/>
    <property type="molecule type" value="Genomic_DNA"/>
</dbReference>
<comment type="similarity">
    <text evidence="9">Belongs to the aromatic-ring hydroxylase family. KMO subfamily.</text>
</comment>
<comment type="pathway">
    <text evidence="9">Cofactor biosynthesis; NAD(+) biosynthesis; quinolinate from L-kynurenine: step 1/3.</text>
</comment>
<dbReference type="GO" id="GO:0071949">
    <property type="term" value="F:FAD binding"/>
    <property type="evidence" value="ECO:0007669"/>
    <property type="project" value="InterPro"/>
</dbReference>
<proteinExistence type="inferred from homology"/>
<evidence type="ECO:0000256" key="2">
    <source>
        <dbReference type="ARBA" id="ARBA00022630"/>
    </source>
</evidence>
<evidence type="ECO:0000313" key="13">
    <source>
        <dbReference type="Proteomes" id="UP000245790"/>
    </source>
</evidence>
<dbReference type="GO" id="GO:0070189">
    <property type="term" value="P:kynurenine metabolic process"/>
    <property type="evidence" value="ECO:0007669"/>
    <property type="project" value="TreeGrafter"/>
</dbReference>
<sequence length="476" mass="54074">MTQTNQQSSSHQVAEKNQAPTITLIGAGLVGSLCAVLLAKRGYNVVIFERRADMREQSMSAGRSINLALSNRGIHTLKQADLMDQVEPMLTPMRGRMIHDLNGEQHLQPYGQRAEEVIYSVSRGDLNKLCMTAAEAYGNVTIHFNSRCDAIDFDKQQLTIYNELTEQNEQHSFEQVIGTDGSASSVRNAIHARHSQQNIVEPLGHGYKELSIPPDSEGNFQMEPEALHIWPRGGYMIIALPNKDASFTVTLFMPNEGELSFDSIDNKNRLQQFFKQQFSDLIPLLPNLETEYFNNPTGRLATVRCNPWHYQDLALLIGDAAHAIVPFHGQGMNCGFEDITELMAQIDQHNNCQTAQFNWQAVFSETDKLRQPNGNAIADMAIENYIEMRDSVNDPKFVLQKELAFELEKRWPDQFVPRYSMVMFHRLPYRDAQQRGETQKAILKELTQSIDTIEQVDFDHAKHLVNEQLLKVNLNP</sequence>
<keyword evidence="13" id="KW-1185">Reference proteome</keyword>
<comment type="catalytic activity">
    <reaction evidence="8 9">
        <text>L-kynurenine + NADPH + O2 + H(+) = 3-hydroxy-L-kynurenine + NADP(+) + H2O</text>
        <dbReference type="Rhea" id="RHEA:20545"/>
        <dbReference type="ChEBI" id="CHEBI:15377"/>
        <dbReference type="ChEBI" id="CHEBI:15378"/>
        <dbReference type="ChEBI" id="CHEBI:15379"/>
        <dbReference type="ChEBI" id="CHEBI:57783"/>
        <dbReference type="ChEBI" id="CHEBI:57959"/>
        <dbReference type="ChEBI" id="CHEBI:58125"/>
        <dbReference type="ChEBI" id="CHEBI:58349"/>
        <dbReference type="EC" id="1.14.13.9"/>
    </reaction>
</comment>
<evidence type="ECO:0000259" key="11">
    <source>
        <dbReference type="Pfam" id="PF01494"/>
    </source>
</evidence>
<evidence type="ECO:0000256" key="7">
    <source>
        <dbReference type="ARBA" id="ARBA00023033"/>
    </source>
</evidence>
<dbReference type="GO" id="GO:0019805">
    <property type="term" value="P:quinolinate biosynthetic process"/>
    <property type="evidence" value="ECO:0007669"/>
    <property type="project" value="UniProtKB-UniRule"/>
</dbReference>
<dbReference type="PANTHER" id="PTHR46028:SF2">
    <property type="entry name" value="KYNURENINE 3-MONOOXYGENASE"/>
    <property type="match status" value="1"/>
</dbReference>
<keyword evidence="10" id="KW-1133">Transmembrane helix</keyword>
<dbReference type="Gene3D" id="3.50.50.60">
    <property type="entry name" value="FAD/NAD(P)-binding domain"/>
    <property type="match status" value="1"/>
</dbReference>
<keyword evidence="10" id="KW-0472">Membrane</keyword>
<evidence type="ECO:0000313" key="12">
    <source>
        <dbReference type="EMBL" id="PWK45358.1"/>
    </source>
</evidence>
<keyword evidence="10" id="KW-0812">Transmembrane</keyword>
<accession>A0A316FAP3</accession>
<dbReference type="PRINTS" id="PR00420">
    <property type="entry name" value="RNGMNOXGNASE"/>
</dbReference>
<comment type="function">
    <text evidence="9">Catalyzes the hydroxylation of L-kynurenine (L-Kyn) to form 3-hydroxy-L-kynurenine (L-3OHKyn). Required for synthesis of quinolinic acid.</text>
</comment>
<dbReference type="UniPathway" id="UPA00253">
    <property type="reaction ID" value="UER00328"/>
</dbReference>
<keyword evidence="2 9" id="KW-0285">Flavoprotein</keyword>
<evidence type="ECO:0000256" key="10">
    <source>
        <dbReference type="SAM" id="Phobius"/>
    </source>
</evidence>
<dbReference type="GO" id="GO:0009435">
    <property type="term" value="P:NAD+ biosynthetic process"/>
    <property type="evidence" value="ECO:0007669"/>
    <property type="project" value="UniProtKB-UniPathway"/>
</dbReference>
<dbReference type="RefSeq" id="WP_109764903.1">
    <property type="nucleotide sequence ID" value="NZ_QGGU01000014.1"/>
</dbReference>
<comment type="caution">
    <text evidence="12">The sequence shown here is derived from an EMBL/GenBank/DDBJ whole genome shotgun (WGS) entry which is preliminary data.</text>
</comment>
<comment type="cofactor">
    <cofactor evidence="1 9">
        <name>FAD</name>
        <dbReference type="ChEBI" id="CHEBI:57692"/>
    </cofactor>
</comment>
<gene>
    <name evidence="9" type="primary">kmo</name>
    <name evidence="12" type="ORF">C8D97_11431</name>
</gene>
<dbReference type="Pfam" id="PF01494">
    <property type="entry name" value="FAD_binding_3"/>
    <property type="match status" value="1"/>
</dbReference>
<keyword evidence="4 9" id="KW-0274">FAD</keyword>
<evidence type="ECO:0000256" key="8">
    <source>
        <dbReference type="ARBA" id="ARBA00047818"/>
    </source>
</evidence>
<dbReference type="OrthoDB" id="9782160at2"/>
<dbReference type="AlphaFoldDB" id="A0A316FAP3"/>
<evidence type="ECO:0000256" key="6">
    <source>
        <dbReference type="ARBA" id="ARBA00023002"/>
    </source>
</evidence>
<organism evidence="12 13">
    <name type="scientific">Pleionea mediterranea</name>
    <dbReference type="NCBI Taxonomy" id="523701"/>
    <lineage>
        <taxon>Bacteria</taxon>
        <taxon>Pseudomonadati</taxon>
        <taxon>Pseudomonadota</taxon>
        <taxon>Gammaproteobacteria</taxon>
        <taxon>Oceanospirillales</taxon>
        <taxon>Pleioneaceae</taxon>
        <taxon>Pleionea</taxon>
    </lineage>
</organism>
<dbReference type="GO" id="GO:0004502">
    <property type="term" value="F:kynurenine 3-monooxygenase activity"/>
    <property type="evidence" value="ECO:0007669"/>
    <property type="project" value="UniProtKB-UniRule"/>
</dbReference>
<dbReference type="SUPFAM" id="SSF51905">
    <property type="entry name" value="FAD/NAD(P)-binding domain"/>
    <property type="match status" value="1"/>
</dbReference>
<dbReference type="InterPro" id="IPR027545">
    <property type="entry name" value="Kynurenine_monooxygenase"/>
</dbReference>
<reference evidence="12 13" key="1">
    <citation type="submission" date="2018-05" db="EMBL/GenBank/DDBJ databases">
        <title>Genomic Encyclopedia of Type Strains, Phase IV (KMG-IV): sequencing the most valuable type-strain genomes for metagenomic binning, comparative biology and taxonomic classification.</title>
        <authorList>
            <person name="Goeker M."/>
        </authorList>
    </citation>
    <scope>NUCLEOTIDE SEQUENCE [LARGE SCALE GENOMIC DNA]</scope>
    <source>
        <strain evidence="12 13">DSM 25350</strain>
    </source>
</reference>
<name>A0A316FAP3_9GAMM</name>
<dbReference type="GO" id="GO:0043420">
    <property type="term" value="P:anthranilate metabolic process"/>
    <property type="evidence" value="ECO:0007669"/>
    <property type="project" value="UniProtKB-UniRule"/>
</dbReference>
<dbReference type="PANTHER" id="PTHR46028">
    <property type="entry name" value="KYNURENINE 3-MONOOXYGENASE"/>
    <property type="match status" value="1"/>
</dbReference>
<dbReference type="GO" id="GO:0006569">
    <property type="term" value="P:L-tryptophan catabolic process"/>
    <property type="evidence" value="ECO:0007669"/>
    <property type="project" value="UniProtKB-UniRule"/>
</dbReference>
<evidence type="ECO:0000256" key="9">
    <source>
        <dbReference type="HAMAP-Rule" id="MF_01971"/>
    </source>
</evidence>
<keyword evidence="6 9" id="KW-0560">Oxidoreductase</keyword>
<dbReference type="InterPro" id="IPR036188">
    <property type="entry name" value="FAD/NAD-bd_sf"/>
</dbReference>
<feature type="domain" description="FAD-binding" evidence="11">
    <location>
        <begin position="23"/>
        <end position="346"/>
    </location>
</feature>
<dbReference type="Proteomes" id="UP000245790">
    <property type="component" value="Unassembled WGS sequence"/>
</dbReference>
<dbReference type="InterPro" id="IPR002938">
    <property type="entry name" value="FAD-bd"/>
</dbReference>
<keyword evidence="7 9" id="KW-0503">Monooxygenase</keyword>
<evidence type="ECO:0000256" key="5">
    <source>
        <dbReference type="ARBA" id="ARBA00022857"/>
    </source>
</evidence>
<keyword evidence="3 9" id="KW-0662">Pyridine nucleotide biosynthesis</keyword>
<dbReference type="EC" id="1.14.13.9" evidence="9"/>
<feature type="transmembrane region" description="Helical" evidence="10">
    <location>
        <begin position="21"/>
        <end position="39"/>
    </location>
</feature>